<organism evidence="2 3">
    <name type="scientific">Streptomyces ovatisporus</name>
    <dbReference type="NCBI Taxonomy" id="1128682"/>
    <lineage>
        <taxon>Bacteria</taxon>
        <taxon>Bacillati</taxon>
        <taxon>Actinomycetota</taxon>
        <taxon>Actinomycetes</taxon>
        <taxon>Kitasatosporales</taxon>
        <taxon>Streptomycetaceae</taxon>
        <taxon>Streptomyces</taxon>
    </lineage>
</organism>
<dbReference type="Gene3D" id="1.10.10.2840">
    <property type="entry name" value="PucR C-terminal helix-turn-helix domain"/>
    <property type="match status" value="1"/>
</dbReference>
<evidence type="ECO:0000313" key="3">
    <source>
        <dbReference type="Proteomes" id="UP001595997"/>
    </source>
</evidence>
<dbReference type="SUPFAM" id="SSF53335">
    <property type="entry name" value="S-adenosyl-L-methionine-dependent methyltransferases"/>
    <property type="match status" value="1"/>
</dbReference>
<keyword evidence="3" id="KW-1185">Reference proteome</keyword>
<dbReference type="EC" id="2.1.1.-" evidence="2"/>
<dbReference type="InterPro" id="IPR029063">
    <property type="entry name" value="SAM-dependent_MTases_sf"/>
</dbReference>
<dbReference type="RefSeq" id="WP_386441767.1">
    <property type="nucleotide sequence ID" value="NZ_JBHSFH010000003.1"/>
</dbReference>
<accession>A0ABV9A375</accession>
<keyword evidence="2" id="KW-0808">Transferase</keyword>
<protein>
    <submittedName>
        <fullName evidence="2">SAM-dependent methyltransferase</fullName>
        <ecNumber evidence="2">2.1.1.-</ecNumber>
    </submittedName>
</protein>
<dbReference type="PANTHER" id="PTHR33744">
    <property type="entry name" value="CARBOHYDRATE DIACID REGULATOR"/>
    <property type="match status" value="1"/>
</dbReference>
<name>A0ABV9A375_9ACTN</name>
<dbReference type="Proteomes" id="UP001595997">
    <property type="component" value="Unassembled WGS sequence"/>
</dbReference>
<reference evidence="3" key="1">
    <citation type="journal article" date="2019" name="Int. J. Syst. Evol. Microbiol.">
        <title>The Global Catalogue of Microorganisms (GCM) 10K type strain sequencing project: providing services to taxonomists for standard genome sequencing and annotation.</title>
        <authorList>
            <consortium name="The Broad Institute Genomics Platform"/>
            <consortium name="The Broad Institute Genome Sequencing Center for Infectious Disease"/>
            <person name="Wu L."/>
            <person name="Ma J."/>
        </authorList>
    </citation>
    <scope>NUCLEOTIDE SEQUENCE [LARGE SCALE GENOMIC DNA]</scope>
    <source>
        <strain evidence="3">CGMCC 4.7357</strain>
    </source>
</reference>
<gene>
    <name evidence="2" type="ORF">ACFPA8_02955</name>
</gene>
<dbReference type="PANTHER" id="PTHR33744:SF1">
    <property type="entry name" value="DNA-BINDING TRANSCRIPTIONAL ACTIVATOR ADER"/>
    <property type="match status" value="1"/>
</dbReference>
<dbReference type="Pfam" id="PF04672">
    <property type="entry name" value="Methyltransf_19"/>
    <property type="match status" value="1"/>
</dbReference>
<comment type="caution">
    <text evidence="2">The sequence shown here is derived from an EMBL/GenBank/DDBJ whole genome shotgun (WGS) entry which is preliminary data.</text>
</comment>
<dbReference type="InterPro" id="IPR051448">
    <property type="entry name" value="CdaR-like_regulators"/>
</dbReference>
<evidence type="ECO:0000313" key="2">
    <source>
        <dbReference type="EMBL" id="MFC4493093.1"/>
    </source>
</evidence>
<dbReference type="GO" id="GO:0032259">
    <property type="term" value="P:methylation"/>
    <property type="evidence" value="ECO:0007669"/>
    <property type="project" value="UniProtKB-KW"/>
</dbReference>
<dbReference type="InterPro" id="IPR006764">
    <property type="entry name" value="SAM_dep_MeTrfase_SAV2177_type"/>
</dbReference>
<dbReference type="Gene3D" id="3.40.50.150">
    <property type="entry name" value="Vaccinia Virus protein VP39"/>
    <property type="match status" value="1"/>
</dbReference>
<keyword evidence="2" id="KW-0489">Methyltransferase</keyword>
<proteinExistence type="predicted"/>
<dbReference type="EMBL" id="JBHSFH010000003">
    <property type="protein sequence ID" value="MFC4493093.1"/>
    <property type="molecule type" value="Genomic_DNA"/>
</dbReference>
<feature type="region of interest" description="Disordered" evidence="1">
    <location>
        <begin position="598"/>
        <end position="622"/>
    </location>
</feature>
<dbReference type="InterPro" id="IPR042070">
    <property type="entry name" value="PucR_C-HTH_sf"/>
</dbReference>
<dbReference type="GO" id="GO:0008168">
    <property type="term" value="F:methyltransferase activity"/>
    <property type="evidence" value="ECO:0007669"/>
    <property type="project" value="UniProtKB-KW"/>
</dbReference>
<evidence type="ECO:0000256" key="1">
    <source>
        <dbReference type="SAM" id="MobiDB-lite"/>
    </source>
</evidence>
<sequence length="884" mass="94755">MLTLGHLTAGERPLLRWTCRDDAPENPSRVVDKVMRCGPDGPPIGERTARALMVVPGGHSLAWVRLRAEDAAGVVLCGDGEDPDTHECGLVPVLKPTFPGTPVRVAEALSGVHVAALHNQIRQVEEYVHLAAEAMAEGGGPDSVLEWVERETGARVMVVDGHREQTWPEEVMKQAGLLRELVHGRERGPVRGTAQGRYVEVWPVGVGPPHRLLIVSHTRPWSGRGRVGLAETAVMVAGLLREQEVTEREHRLRAAVLAARTSGFQYLMVGDVTSAGRAVEPLAPGLTAAGVVQLAVVEIAPGEDRGEVAAEVEEALQWGRSLTVLCPVDEEQIIVIWDGAQAPVQTVLEPVAEAQPARAVGVSGSGPLEHAARLYEAAAVSVEAARRTAGGVAVHDGRPPLAELLDASARAWARQLLAPLDENLAAVERRRLLEVCQAAITMGTAGAGRLLGLHRETVAARLDELTYRIGLDRTRLGDRATLDLALRLANLPPPVPGTVPPAGGVRAVLAQEGAAMWGGGVLAGLSPRLLSAVTTWVHHELDDQETARELGITGESLVGWLREAGTLTHLPLTKERPSAVHDLLWALYVTGRVRPTSLTRGDAGSGRQGVTAAETAAESEPRTDRLHPARVYDYFLGGRTNFAADRTAAQEAVEAAPAVAMMARENRGFMLRAARYLAGRAGVRQFLDLGAGIPTEPSLHQVVQSEEPSARVVYVDNDPVVHAHAQALLASSPQGRTAFLLADATEPDKIVTSPEVRGNLDLEQPLALSVVALLPCITDDELAHEMIHRFTAVLAPGSFLTLTQLTADHCPDDMEAVREQYRRQSGVPLRLRTYEETAALLDGLELVEPGIVLVHRWGSDRTEQDLADDDPRVGSYGAVARIRG</sequence>